<sequence>MRRYLLIISLIIFTVFISFFIYKDIKNDIINIYTTLIYKGMSAVVSAASASTDLHPLVEECIKNATILSLEVAGLSFNRIHLKYILIYRQRRLA</sequence>
<proteinExistence type="predicted"/>
<protein>
    <submittedName>
        <fullName evidence="2">Uncharacterized protein</fullName>
    </submittedName>
</protein>
<dbReference type="EMBL" id="MN739390">
    <property type="protein sequence ID" value="QHT02142.1"/>
    <property type="molecule type" value="Genomic_DNA"/>
</dbReference>
<evidence type="ECO:0000313" key="2">
    <source>
        <dbReference type="EMBL" id="QHT02142.1"/>
    </source>
</evidence>
<keyword evidence="1" id="KW-1133">Transmembrane helix</keyword>
<evidence type="ECO:0000256" key="1">
    <source>
        <dbReference type="SAM" id="Phobius"/>
    </source>
</evidence>
<reference evidence="2" key="1">
    <citation type="journal article" date="2020" name="Nature">
        <title>Giant virus diversity and host interactions through global metagenomics.</title>
        <authorList>
            <person name="Schulz F."/>
            <person name="Roux S."/>
            <person name="Paez-Espino D."/>
            <person name="Jungbluth S."/>
            <person name="Walsh D.A."/>
            <person name="Denef V.J."/>
            <person name="McMahon K.D."/>
            <person name="Konstantinidis K.T."/>
            <person name="Eloe-Fadrosh E.A."/>
            <person name="Kyrpides N.C."/>
            <person name="Woyke T."/>
        </authorList>
    </citation>
    <scope>NUCLEOTIDE SEQUENCE</scope>
    <source>
        <strain evidence="2">GVMAG-M-3300020565-3</strain>
    </source>
</reference>
<name>A0A6C0CDC0_9ZZZZ</name>
<keyword evidence="1" id="KW-0472">Membrane</keyword>
<accession>A0A6C0CDC0</accession>
<feature type="transmembrane region" description="Helical" evidence="1">
    <location>
        <begin position="6"/>
        <end position="22"/>
    </location>
</feature>
<organism evidence="2">
    <name type="scientific">viral metagenome</name>
    <dbReference type="NCBI Taxonomy" id="1070528"/>
    <lineage>
        <taxon>unclassified sequences</taxon>
        <taxon>metagenomes</taxon>
        <taxon>organismal metagenomes</taxon>
    </lineage>
</organism>
<dbReference type="AlphaFoldDB" id="A0A6C0CDC0"/>
<keyword evidence="1" id="KW-0812">Transmembrane</keyword>